<evidence type="ECO:0000313" key="2">
    <source>
        <dbReference type="EMBL" id="RKR85347.1"/>
    </source>
</evidence>
<dbReference type="Gene3D" id="3.30.750.44">
    <property type="match status" value="1"/>
</dbReference>
<evidence type="ECO:0000313" key="3">
    <source>
        <dbReference type="Proteomes" id="UP000268007"/>
    </source>
</evidence>
<keyword evidence="3" id="KW-1185">Reference proteome</keyword>
<dbReference type="Gene3D" id="3.90.226.10">
    <property type="entry name" value="2-enoyl-CoA Hydratase, Chain A, domain 1"/>
    <property type="match status" value="1"/>
</dbReference>
<dbReference type="EMBL" id="RBKU01000001">
    <property type="protein sequence ID" value="RKR85347.1"/>
    <property type="molecule type" value="Genomic_DNA"/>
</dbReference>
<dbReference type="SMART" id="SM00245">
    <property type="entry name" value="TSPc"/>
    <property type="match status" value="1"/>
</dbReference>
<keyword evidence="2" id="KW-0378">Hydrolase</keyword>
<evidence type="ECO:0000259" key="1">
    <source>
        <dbReference type="SMART" id="SM00245"/>
    </source>
</evidence>
<accession>A0A495J8X5</accession>
<dbReference type="InterPro" id="IPR005151">
    <property type="entry name" value="Tail-specific_protease"/>
</dbReference>
<keyword evidence="2" id="KW-0645">Protease</keyword>
<dbReference type="GO" id="GO:0004175">
    <property type="term" value="F:endopeptidase activity"/>
    <property type="evidence" value="ECO:0007669"/>
    <property type="project" value="TreeGrafter"/>
</dbReference>
<comment type="caution">
    <text evidence="2">The sequence shown here is derived from an EMBL/GenBank/DDBJ whole genome shotgun (WGS) entry which is preliminary data.</text>
</comment>
<dbReference type="CDD" id="cd07562">
    <property type="entry name" value="Peptidase_S41_TRI"/>
    <property type="match status" value="1"/>
</dbReference>
<dbReference type="GO" id="GO:0006508">
    <property type="term" value="P:proteolysis"/>
    <property type="evidence" value="ECO:0007669"/>
    <property type="project" value="UniProtKB-KW"/>
</dbReference>
<dbReference type="PANTHER" id="PTHR32060:SF22">
    <property type="entry name" value="CARBOXYL-TERMINAL-PROCESSING PEPTIDASE 3, CHLOROPLASTIC"/>
    <property type="match status" value="1"/>
</dbReference>
<dbReference type="InterPro" id="IPR029045">
    <property type="entry name" value="ClpP/crotonase-like_dom_sf"/>
</dbReference>
<dbReference type="OrthoDB" id="5480566at2"/>
<sequence>MQNRTVTVRLRYTCGFLIVFNIHIINHLHNWHYNLYTFKRYYLFKMKFKNNLLIISLLAISINSFSQQLTSDSAYNQAQIARNDARKLWKKPGATKEEVTQAAEILNSAIDYLNSAPVRELSQGNLFLNARKQDVYADMARAYAIAGMNEQALTALEKRCGEGAFYGIDELEKDTIYKSLRTNARFVKVLAVLKNRMLLWKDNSLKTAYNANLSYEEKVAGLSLLWSNAKYNFANFDHAAIDWDKTYLDYLSLIKSTKSTSEYYRVLQTFYARLKDGHTNVYPPNELDKDFYSRPPIRTELIEGRVFITKVFSDSLKNAGIVPGLEILNINNIPVLSYAKEEVEPYQSSSTPQDLVIREFSYGLLLGPEKTPVTLVLKNAKGLVFTKALGRGKYRDAVSAQGIEYKEFGNIGYLTVNNFEDEKIMTRFDSLYTRIIKTKGLIIDIRNNGGGDSYIGYHIIASLVNKPFKSSAARIPRYISLPGVSSQWSFSSAGDIDPNGKQYYDKPVVVLIGARTFSAAEDFTVAFDYIKRGKLIGQATGGSTGQPISFNLPGGGSARVCGKHDTYPDGKEFVGIGIQPDIIVDKTIKDIMAGKDAELQKALEVLNK</sequence>
<dbReference type="SUPFAM" id="SSF52096">
    <property type="entry name" value="ClpP/crotonase"/>
    <property type="match status" value="1"/>
</dbReference>
<proteinExistence type="predicted"/>
<organism evidence="2 3">
    <name type="scientific">Mucilaginibacter gracilis</name>
    <dbReference type="NCBI Taxonomy" id="423350"/>
    <lineage>
        <taxon>Bacteria</taxon>
        <taxon>Pseudomonadati</taxon>
        <taxon>Bacteroidota</taxon>
        <taxon>Sphingobacteriia</taxon>
        <taxon>Sphingobacteriales</taxon>
        <taxon>Sphingobacteriaceae</taxon>
        <taxon>Mucilaginibacter</taxon>
    </lineage>
</organism>
<dbReference type="Pfam" id="PF03572">
    <property type="entry name" value="Peptidase_S41"/>
    <property type="match status" value="1"/>
</dbReference>
<name>A0A495J8X5_9SPHI</name>
<dbReference type="AlphaFoldDB" id="A0A495J8X5"/>
<dbReference type="GO" id="GO:0008236">
    <property type="term" value="F:serine-type peptidase activity"/>
    <property type="evidence" value="ECO:0007669"/>
    <property type="project" value="InterPro"/>
</dbReference>
<dbReference type="Proteomes" id="UP000268007">
    <property type="component" value="Unassembled WGS sequence"/>
</dbReference>
<gene>
    <name evidence="2" type="ORF">BDD43_5616</name>
</gene>
<dbReference type="PANTHER" id="PTHR32060">
    <property type="entry name" value="TAIL-SPECIFIC PROTEASE"/>
    <property type="match status" value="1"/>
</dbReference>
<reference evidence="2 3" key="1">
    <citation type="submission" date="2018-10" db="EMBL/GenBank/DDBJ databases">
        <title>Genomic Encyclopedia of Archaeal and Bacterial Type Strains, Phase II (KMG-II): from individual species to whole genera.</title>
        <authorList>
            <person name="Goeker M."/>
        </authorList>
    </citation>
    <scope>NUCLEOTIDE SEQUENCE [LARGE SCALE GENOMIC DNA]</scope>
    <source>
        <strain evidence="2 3">DSM 18602</strain>
    </source>
</reference>
<feature type="domain" description="Tail specific protease" evidence="1">
    <location>
        <begin position="382"/>
        <end position="585"/>
    </location>
</feature>
<protein>
    <submittedName>
        <fullName evidence="2">C-terminal processing protease CtpA/Prc</fullName>
    </submittedName>
</protein>